<dbReference type="RefSeq" id="XP_003957840.1">
    <property type="nucleotide sequence ID" value="XM_003957791.1"/>
</dbReference>
<keyword evidence="8 10" id="KW-0472">Membrane</keyword>
<gene>
    <name evidence="11" type="primary">KAFR0F01090</name>
    <name evidence="11" type="ORF">KAFR_0F01090</name>
</gene>
<sequence length="343" mass="38731">MSQNRSVVKLLVCAVGIYTSFLTWALVQEPLTTRIWPNADERFQYPNVIAISQAGMAMLVGYVYLKWKKSTYDPWELIWDYRKELTMISLTQSTSNPLATYSLQYVDYLTYMLAKSCKMIPVLMVHLLLYRTPIETQKKYVSLLVTAGVTIFTVGGSNGKISRSGGQCFSLYGFGMLAASLLLDGLTNATQDKMLKSSRKSNQSDNKKSKLKVVTGTHLMFALNLFIILWNTLYLVIIDTTQYNNATRLLSLDPDILYYLAAYSICGALGQCFIFYTLEQYGSLVLIMITVTRKMMSMVLSIAVYGKAVNLIQWLGIFTVFGGILWESLAKRNAAKKVEFKKD</sequence>
<name>H2AWF5_KAZAF</name>
<dbReference type="InParanoid" id="H2AWF5"/>
<evidence type="ECO:0000256" key="2">
    <source>
        <dbReference type="ARBA" id="ARBA00010694"/>
    </source>
</evidence>
<dbReference type="PANTHER" id="PTHR10778">
    <property type="entry name" value="SOLUTE CARRIER FAMILY 35 MEMBER B"/>
    <property type="match status" value="1"/>
</dbReference>
<evidence type="ECO:0000256" key="1">
    <source>
        <dbReference type="ARBA" id="ARBA00004477"/>
    </source>
</evidence>
<evidence type="ECO:0000256" key="3">
    <source>
        <dbReference type="ARBA" id="ARBA00022448"/>
    </source>
</evidence>
<comment type="similarity">
    <text evidence="2">Belongs to the nucleotide-sugar transporter family. SLC35B subfamily.</text>
</comment>
<feature type="transmembrane region" description="Helical" evidence="10">
    <location>
        <begin position="211"/>
        <end position="236"/>
    </location>
</feature>
<reference evidence="11 12" key="1">
    <citation type="journal article" date="2011" name="Proc. Natl. Acad. Sci. U.S.A.">
        <title>Evolutionary erosion of yeast sex chromosomes by mating-type switching accidents.</title>
        <authorList>
            <person name="Gordon J.L."/>
            <person name="Armisen D."/>
            <person name="Proux-Wera E."/>
            <person name="Oheigeartaigh S.S."/>
            <person name="Byrne K.P."/>
            <person name="Wolfe K.H."/>
        </authorList>
    </citation>
    <scope>NUCLEOTIDE SEQUENCE [LARGE SCALE GENOMIC DNA]</scope>
    <source>
        <strain evidence="12">ATCC 22294 / BCRC 22015 / CBS 2517 / CECT 1963 / NBRC 1671 / NRRL Y-8276</strain>
    </source>
</reference>
<accession>H2AWF5</accession>
<dbReference type="SUPFAM" id="SSF103481">
    <property type="entry name" value="Multidrug resistance efflux transporter EmrE"/>
    <property type="match status" value="1"/>
</dbReference>
<dbReference type="HOGENOM" id="CLU_036019_0_2_1"/>
<dbReference type="InterPro" id="IPR037185">
    <property type="entry name" value="EmrE-like"/>
</dbReference>
<organism evidence="11 12">
    <name type="scientific">Kazachstania africana (strain ATCC 22294 / BCRC 22015 / CBS 2517 / CECT 1963 / NBRC 1671 / NRRL Y-8276)</name>
    <name type="common">Yeast</name>
    <name type="synonym">Kluyveromyces africanus</name>
    <dbReference type="NCBI Taxonomy" id="1071382"/>
    <lineage>
        <taxon>Eukaryota</taxon>
        <taxon>Fungi</taxon>
        <taxon>Dikarya</taxon>
        <taxon>Ascomycota</taxon>
        <taxon>Saccharomycotina</taxon>
        <taxon>Saccharomycetes</taxon>
        <taxon>Saccharomycetales</taxon>
        <taxon>Saccharomycetaceae</taxon>
        <taxon>Kazachstania</taxon>
    </lineage>
</organism>
<comment type="subcellular location">
    <subcellularLocation>
        <location evidence="1">Endoplasmic reticulum membrane</location>
        <topology evidence="1">Multi-pass membrane protein</topology>
    </subcellularLocation>
</comment>
<feature type="transmembrane region" description="Helical" evidence="10">
    <location>
        <begin position="140"/>
        <end position="157"/>
    </location>
</feature>
<dbReference type="GO" id="GO:0005459">
    <property type="term" value="F:UDP-galactose transmembrane transporter activity"/>
    <property type="evidence" value="ECO:0007669"/>
    <property type="project" value="EnsemblFungi"/>
</dbReference>
<dbReference type="STRING" id="1071382.H2AWF5"/>
<dbReference type="Pfam" id="PF08449">
    <property type="entry name" value="UAA"/>
    <property type="match status" value="1"/>
</dbReference>
<dbReference type="GO" id="GO:0005460">
    <property type="term" value="F:UDP-glucose transmembrane transporter activity"/>
    <property type="evidence" value="ECO:0007669"/>
    <property type="project" value="TreeGrafter"/>
</dbReference>
<keyword evidence="7 10" id="KW-1133">Transmembrane helix</keyword>
<keyword evidence="5 10" id="KW-0812">Transmembrane</keyword>
<evidence type="ECO:0000313" key="11">
    <source>
        <dbReference type="EMBL" id="CCF58705.1"/>
    </source>
</evidence>
<feature type="transmembrane region" description="Helical" evidence="10">
    <location>
        <begin position="169"/>
        <end position="190"/>
    </location>
</feature>
<keyword evidence="3" id="KW-0813">Transport</keyword>
<dbReference type="GeneID" id="13884173"/>
<dbReference type="InterPro" id="IPR013657">
    <property type="entry name" value="SCL35B1-4/HUT1"/>
</dbReference>
<feature type="transmembrane region" description="Helical" evidence="10">
    <location>
        <begin position="256"/>
        <end position="278"/>
    </location>
</feature>
<evidence type="ECO:0000256" key="5">
    <source>
        <dbReference type="ARBA" id="ARBA00022692"/>
    </source>
</evidence>
<keyword evidence="12" id="KW-1185">Reference proteome</keyword>
<dbReference type="PANTHER" id="PTHR10778:SF10">
    <property type="entry name" value="SOLUTE CARRIER FAMILY 35 MEMBER B1"/>
    <property type="match status" value="1"/>
</dbReference>
<dbReference type="GO" id="GO:0120112">
    <property type="term" value="P:UDP-glucose transmembrane transport into endoplasmic reticulum"/>
    <property type="evidence" value="ECO:0007669"/>
    <property type="project" value="EnsemblFungi"/>
</dbReference>
<dbReference type="EMBL" id="HE650826">
    <property type="protein sequence ID" value="CCF58705.1"/>
    <property type="molecule type" value="Genomic_DNA"/>
</dbReference>
<evidence type="ECO:0000256" key="7">
    <source>
        <dbReference type="ARBA" id="ARBA00022989"/>
    </source>
</evidence>
<evidence type="ECO:0000313" key="12">
    <source>
        <dbReference type="Proteomes" id="UP000005220"/>
    </source>
</evidence>
<feature type="transmembrane region" description="Helical" evidence="10">
    <location>
        <begin position="6"/>
        <end position="27"/>
    </location>
</feature>
<dbReference type="FunCoup" id="H2AWF5">
    <property type="interactions" value="485"/>
</dbReference>
<dbReference type="GO" id="GO:0000139">
    <property type="term" value="C:Golgi membrane"/>
    <property type="evidence" value="ECO:0007669"/>
    <property type="project" value="TreeGrafter"/>
</dbReference>
<proteinExistence type="inferred from homology"/>
<protein>
    <recommendedName>
        <fullName evidence="9">UDP-galactose transporter homolog 1</fullName>
    </recommendedName>
</protein>
<feature type="transmembrane region" description="Helical" evidence="10">
    <location>
        <begin position="48"/>
        <end position="65"/>
    </location>
</feature>
<evidence type="ECO:0000256" key="10">
    <source>
        <dbReference type="SAM" id="Phobius"/>
    </source>
</evidence>
<dbReference type="AlphaFoldDB" id="H2AWF5"/>
<evidence type="ECO:0000256" key="9">
    <source>
        <dbReference type="ARBA" id="ARBA00041103"/>
    </source>
</evidence>
<dbReference type="KEGG" id="kaf:KAFR_0F01090"/>
<keyword evidence="6" id="KW-0256">Endoplasmic reticulum</keyword>
<keyword evidence="4" id="KW-0762">Sugar transport</keyword>
<evidence type="ECO:0000256" key="4">
    <source>
        <dbReference type="ARBA" id="ARBA00022597"/>
    </source>
</evidence>
<evidence type="ECO:0000256" key="6">
    <source>
        <dbReference type="ARBA" id="ARBA00022824"/>
    </source>
</evidence>
<dbReference type="eggNOG" id="KOG1581">
    <property type="taxonomic scope" value="Eukaryota"/>
</dbReference>
<dbReference type="GO" id="GO:0005789">
    <property type="term" value="C:endoplasmic reticulum membrane"/>
    <property type="evidence" value="ECO:0007669"/>
    <property type="project" value="UniProtKB-SubCell"/>
</dbReference>
<dbReference type="OrthoDB" id="1601at2759"/>
<evidence type="ECO:0000256" key="8">
    <source>
        <dbReference type="ARBA" id="ARBA00023136"/>
    </source>
</evidence>
<dbReference type="Proteomes" id="UP000005220">
    <property type="component" value="Chromosome 6"/>
</dbReference>